<dbReference type="EMBL" id="DF236980">
    <property type="protein sequence ID" value="GAQ79456.1"/>
    <property type="molecule type" value="Genomic_DNA"/>
</dbReference>
<dbReference type="AlphaFoldDB" id="A0A1Y1HSB1"/>
<dbReference type="InterPro" id="IPR012511">
    <property type="entry name" value="AdoMetDC_leader"/>
</dbReference>
<name>A0A1Y1HSB1_KLENI</name>
<reference evidence="1 2" key="1">
    <citation type="journal article" date="2014" name="Nat. Commun.">
        <title>Klebsormidium flaccidum genome reveals primary factors for plant terrestrial adaptation.</title>
        <authorList>
            <person name="Hori K."/>
            <person name="Maruyama F."/>
            <person name="Fujisawa T."/>
            <person name="Togashi T."/>
            <person name="Yamamoto N."/>
            <person name="Seo M."/>
            <person name="Sato S."/>
            <person name="Yamada T."/>
            <person name="Mori H."/>
            <person name="Tajima N."/>
            <person name="Moriyama T."/>
            <person name="Ikeuchi M."/>
            <person name="Watanabe M."/>
            <person name="Wada H."/>
            <person name="Kobayashi K."/>
            <person name="Saito M."/>
            <person name="Masuda T."/>
            <person name="Sasaki-Sekimoto Y."/>
            <person name="Mashiguchi K."/>
            <person name="Awai K."/>
            <person name="Shimojima M."/>
            <person name="Masuda S."/>
            <person name="Iwai M."/>
            <person name="Nobusawa T."/>
            <person name="Narise T."/>
            <person name="Kondo S."/>
            <person name="Saito H."/>
            <person name="Sato R."/>
            <person name="Murakawa M."/>
            <person name="Ihara Y."/>
            <person name="Oshima-Yamada Y."/>
            <person name="Ohtaka K."/>
            <person name="Satoh M."/>
            <person name="Sonobe K."/>
            <person name="Ishii M."/>
            <person name="Ohtani R."/>
            <person name="Kanamori-Sato M."/>
            <person name="Honoki R."/>
            <person name="Miyazaki D."/>
            <person name="Mochizuki H."/>
            <person name="Umetsu J."/>
            <person name="Higashi K."/>
            <person name="Shibata D."/>
            <person name="Kamiya Y."/>
            <person name="Sato N."/>
            <person name="Nakamura Y."/>
            <person name="Tabata S."/>
            <person name="Ida S."/>
            <person name="Kurokawa K."/>
            <person name="Ohta H."/>
        </authorList>
    </citation>
    <scope>NUCLEOTIDE SEQUENCE [LARGE SCALE GENOMIC DNA]</scope>
    <source>
        <strain evidence="1 2">NIES-2285</strain>
    </source>
</reference>
<proteinExistence type="predicted"/>
<accession>A0A1Y1HSB1</accession>
<dbReference type="PANTHER" id="PTHR35727:SF7">
    <property type="entry name" value="S-ADENOSYLMETHIONINE DECARBOXYLASE PROENZYME"/>
    <property type="match status" value="1"/>
</dbReference>
<dbReference type="PANTHER" id="PTHR35727">
    <property type="entry name" value="BNAA05G33520D PROTEIN"/>
    <property type="match status" value="1"/>
</dbReference>
<sequence>MGVDVNNVRLPTGHSHFCLQPFNPKKLTNLVKIMESKDNSSSSNSQYEPALGYVLEDIRPDGGVVKFRSPAYSNCLKAPS</sequence>
<protein>
    <submittedName>
        <fullName evidence="1">S-adenosyl-l-methionine decarboxylase leader peptide</fullName>
    </submittedName>
</protein>
<dbReference type="Proteomes" id="UP000054558">
    <property type="component" value="Unassembled WGS sequence"/>
</dbReference>
<dbReference type="STRING" id="105231.A0A1Y1HSB1"/>
<gene>
    <name evidence="1" type="ORF">KFL_000310070</name>
</gene>
<dbReference type="OrthoDB" id="1883487at2759"/>
<keyword evidence="2" id="KW-1185">Reference proteome</keyword>
<organism evidence="1 2">
    <name type="scientific">Klebsormidium nitens</name>
    <name type="common">Green alga</name>
    <name type="synonym">Ulothrix nitens</name>
    <dbReference type="NCBI Taxonomy" id="105231"/>
    <lineage>
        <taxon>Eukaryota</taxon>
        <taxon>Viridiplantae</taxon>
        <taxon>Streptophyta</taxon>
        <taxon>Klebsormidiophyceae</taxon>
        <taxon>Klebsormidiales</taxon>
        <taxon>Klebsormidiaceae</taxon>
        <taxon>Klebsormidium</taxon>
    </lineage>
</organism>
<evidence type="ECO:0000313" key="2">
    <source>
        <dbReference type="Proteomes" id="UP000054558"/>
    </source>
</evidence>
<dbReference type="Pfam" id="PF08132">
    <property type="entry name" value="AdoMetDC_leader"/>
    <property type="match status" value="1"/>
</dbReference>
<evidence type="ECO:0000313" key="1">
    <source>
        <dbReference type="EMBL" id="GAQ79456.1"/>
    </source>
</evidence>